<dbReference type="Proteomes" id="UP000649617">
    <property type="component" value="Unassembled WGS sequence"/>
</dbReference>
<dbReference type="AlphaFoldDB" id="A0A812WVR1"/>
<gene>
    <name evidence="1" type="ORF">SPIL2461_LOCUS19238</name>
</gene>
<dbReference type="OrthoDB" id="418971at2759"/>
<dbReference type="InterPro" id="IPR036047">
    <property type="entry name" value="F-box-like_dom_sf"/>
</dbReference>
<dbReference type="SUPFAM" id="SSF81383">
    <property type="entry name" value="F-box domain"/>
    <property type="match status" value="1"/>
</dbReference>
<evidence type="ECO:0000313" key="1">
    <source>
        <dbReference type="EMBL" id="CAE7687497.1"/>
    </source>
</evidence>
<comment type="caution">
    <text evidence="1">The sequence shown here is derived from an EMBL/GenBank/DDBJ whole genome shotgun (WGS) entry which is preliminary data.</text>
</comment>
<organism evidence="1 2">
    <name type="scientific">Symbiodinium pilosum</name>
    <name type="common">Dinoflagellate</name>
    <dbReference type="NCBI Taxonomy" id="2952"/>
    <lineage>
        <taxon>Eukaryota</taxon>
        <taxon>Sar</taxon>
        <taxon>Alveolata</taxon>
        <taxon>Dinophyceae</taxon>
        <taxon>Suessiales</taxon>
        <taxon>Symbiodiniaceae</taxon>
        <taxon>Symbiodinium</taxon>
    </lineage>
</organism>
<evidence type="ECO:0000313" key="2">
    <source>
        <dbReference type="Proteomes" id="UP000649617"/>
    </source>
</evidence>
<proteinExistence type="predicted"/>
<protein>
    <recommendedName>
        <fullName evidence="3">F-box domain-containing protein</fullName>
    </recommendedName>
</protein>
<dbReference type="Gene3D" id="1.20.1280.50">
    <property type="match status" value="1"/>
</dbReference>
<name>A0A812WVR1_SYMPI</name>
<keyword evidence="2" id="KW-1185">Reference proteome</keyword>
<sequence length="301" mass="34237">MKAVQEMCADGNGEAKRAKTEREASQELVAGMWSVEVRLCIASFLPWTELVADSLLCRSWRALEMEDTLWQAYFASTWPRMARRKKASADDRLPWRALFRAQWSTGNRREDALEEDWLDFSAAQGLFEEAKPSTSRSWPRSLARNPPEKLRRSMQICREDLFRRQGLTVPAEPDTSHCCTKHCRFHRLQFEEADAFLCEASGALHVCESVPCACCVASADDFLVCPVSGRCFPKNSTVNEEAADAPISYEWDPGLSAAQQVGRWFEQGYFMSEEQALAFFDGRSSAGRRLKRQTMLGSWTF</sequence>
<accession>A0A812WVR1</accession>
<dbReference type="EMBL" id="CAJNIZ010044400">
    <property type="protein sequence ID" value="CAE7687497.1"/>
    <property type="molecule type" value="Genomic_DNA"/>
</dbReference>
<reference evidence="1" key="1">
    <citation type="submission" date="2021-02" db="EMBL/GenBank/DDBJ databases">
        <authorList>
            <person name="Dougan E. K."/>
            <person name="Rhodes N."/>
            <person name="Thang M."/>
            <person name="Chan C."/>
        </authorList>
    </citation>
    <scope>NUCLEOTIDE SEQUENCE</scope>
</reference>
<evidence type="ECO:0008006" key="3">
    <source>
        <dbReference type="Google" id="ProtNLM"/>
    </source>
</evidence>